<gene>
    <name evidence="2" type="ORF">BU14_0469s0012</name>
</gene>
<accession>A0A1X6NU04</accession>
<dbReference type="Proteomes" id="UP000218209">
    <property type="component" value="Unassembled WGS sequence"/>
</dbReference>
<feature type="region of interest" description="Disordered" evidence="1">
    <location>
        <begin position="247"/>
        <end position="275"/>
    </location>
</feature>
<feature type="region of interest" description="Disordered" evidence="1">
    <location>
        <begin position="1"/>
        <end position="22"/>
    </location>
</feature>
<name>A0A1X6NU04_PORUM</name>
<sequence>MDTGQPLGAAAPPPAGVKAEAPVGAGVTPAVGGRGACRPPRRRAVGRMAGATAGTTVAAAAAAGGGRGGGPPRRAAPELTPLQPLGDFDVVSPSTPAARHAPLVDGSPSPLIIVGASPVDPPALVPLPPPLCRLRRHRRRRRRHGRVGALRPLWVAQARDRGAPRRLRVTLYHALPDAGGTDIWAPDRSAWRAFIRERDGDPPPGSPPTWTPAERGRLDAATRRFRWDAPVGAFFYCGAASGCGSSCRRPMSGRPPRRRARHLPRGPRGDAHRPRGAPRWFSMYSDVAATALACVACHADDAWEPTGAEWSAAADAAGAVVDLLSARWSC</sequence>
<protein>
    <submittedName>
        <fullName evidence="2">Uncharacterized protein</fullName>
    </submittedName>
</protein>
<evidence type="ECO:0000313" key="3">
    <source>
        <dbReference type="Proteomes" id="UP000218209"/>
    </source>
</evidence>
<proteinExistence type="predicted"/>
<feature type="compositionally biased region" description="Basic residues" evidence="1">
    <location>
        <begin position="255"/>
        <end position="265"/>
    </location>
</feature>
<dbReference type="AlphaFoldDB" id="A0A1X6NU04"/>
<dbReference type="EMBL" id="KV919084">
    <property type="protein sequence ID" value="OSX72099.1"/>
    <property type="molecule type" value="Genomic_DNA"/>
</dbReference>
<evidence type="ECO:0000256" key="1">
    <source>
        <dbReference type="SAM" id="MobiDB-lite"/>
    </source>
</evidence>
<evidence type="ECO:0000313" key="2">
    <source>
        <dbReference type="EMBL" id="OSX72099.1"/>
    </source>
</evidence>
<organism evidence="2 3">
    <name type="scientific">Porphyra umbilicalis</name>
    <name type="common">Purple laver</name>
    <name type="synonym">Red alga</name>
    <dbReference type="NCBI Taxonomy" id="2786"/>
    <lineage>
        <taxon>Eukaryota</taxon>
        <taxon>Rhodophyta</taxon>
        <taxon>Bangiophyceae</taxon>
        <taxon>Bangiales</taxon>
        <taxon>Bangiaceae</taxon>
        <taxon>Porphyra</taxon>
    </lineage>
</organism>
<reference evidence="2 3" key="1">
    <citation type="submission" date="2017-03" db="EMBL/GenBank/DDBJ databases">
        <title>WGS assembly of Porphyra umbilicalis.</title>
        <authorList>
            <person name="Brawley S.H."/>
            <person name="Blouin N.A."/>
            <person name="Ficko-Blean E."/>
            <person name="Wheeler G.L."/>
            <person name="Lohr M."/>
            <person name="Goodson H.V."/>
            <person name="Jenkins J.W."/>
            <person name="Blaby-Haas C.E."/>
            <person name="Helliwell K.E."/>
            <person name="Chan C."/>
            <person name="Marriage T."/>
            <person name="Bhattacharya D."/>
            <person name="Klein A.S."/>
            <person name="Badis Y."/>
            <person name="Brodie J."/>
            <person name="Cao Y."/>
            <person name="Collen J."/>
            <person name="Dittami S.M."/>
            <person name="Gachon C.M."/>
            <person name="Green B.R."/>
            <person name="Karpowicz S."/>
            <person name="Kim J.W."/>
            <person name="Kudahl U."/>
            <person name="Lin S."/>
            <person name="Michel G."/>
            <person name="Mittag M."/>
            <person name="Olson B.J."/>
            <person name="Pangilinan J."/>
            <person name="Peng Y."/>
            <person name="Qiu H."/>
            <person name="Shu S."/>
            <person name="Singer J.T."/>
            <person name="Smith A.G."/>
            <person name="Sprecher B.N."/>
            <person name="Wagner V."/>
            <person name="Wang W."/>
            <person name="Wang Z.-Y."/>
            <person name="Yan J."/>
            <person name="Yarish C."/>
            <person name="Zoeuner-Riek S."/>
            <person name="Zhuang Y."/>
            <person name="Zou Y."/>
            <person name="Lindquist E.A."/>
            <person name="Grimwood J."/>
            <person name="Barry K."/>
            <person name="Rokhsar D.S."/>
            <person name="Schmutz J."/>
            <person name="Stiller J.W."/>
            <person name="Grossman A.R."/>
            <person name="Prochnik S.E."/>
        </authorList>
    </citation>
    <scope>NUCLEOTIDE SEQUENCE [LARGE SCALE GENOMIC DNA]</scope>
    <source>
        <strain evidence="2">4086291</strain>
    </source>
</reference>
<keyword evidence="3" id="KW-1185">Reference proteome</keyword>